<dbReference type="AlphaFoldDB" id="A0A445FYX6"/>
<evidence type="ECO:0000259" key="4">
    <source>
        <dbReference type="Pfam" id="PF00931"/>
    </source>
</evidence>
<dbReference type="GO" id="GO:0043531">
    <property type="term" value="F:ADP binding"/>
    <property type="evidence" value="ECO:0007669"/>
    <property type="project" value="InterPro"/>
</dbReference>
<dbReference type="Gene3D" id="3.40.50.300">
    <property type="entry name" value="P-loop containing nucleotide triphosphate hydrolases"/>
    <property type="match status" value="1"/>
</dbReference>
<dbReference type="EMBL" id="QZWG01000018">
    <property type="protein sequence ID" value="RZB54145.1"/>
    <property type="molecule type" value="Genomic_DNA"/>
</dbReference>
<keyword evidence="9" id="KW-1185">Reference proteome</keyword>
<dbReference type="InterPro" id="IPR027417">
    <property type="entry name" value="P-loop_NTPase"/>
</dbReference>
<dbReference type="FunFam" id="1.10.10.10:FF:000322">
    <property type="entry name" value="Probable disease resistance protein At1g63360"/>
    <property type="match status" value="1"/>
</dbReference>
<dbReference type="Gene3D" id="3.80.10.10">
    <property type="entry name" value="Ribonuclease Inhibitor"/>
    <property type="match status" value="1"/>
</dbReference>
<sequence>MADAIVNFLAEKLTRLLEEEAKLLTEVHDNVTSLHDQLKILNLFLKETQGTKQREHGLVAEMVGQIRDAAYQAEDIIDTYVADMIRRRKMNRLEKVVIGSVNHALMLHKVAVKIGDIKTRIDNRFGNIEKYGVRLISAKGEKSNGEEEETERVRKQRSEVEEDKVAGFESYSRAVIEKLTARVRDRDSRLNVVSITGVGGLGKTTLARKTYNNVRVKDTFSCRAWGYVSNDYRPREFFLSLLKCLQPGEYSDMSERRESDEELKMKVRECLNKSGKYLVVVDDVWETQVWDEIKSAFPDANNGSRILITSRSTKVASYAGTTPPYSLPFLNKQKSWELLFKKLFKGRRKCPPELVELGKSIAERCDGLPLAIIFMAGILANKELHKEWSDIKDHMDWHLGSDNDNILMDILRLSYDTLPSRLKPCFLYFGMFPQGYNIPVKQLIRLWTSEGLLTTHDSSSGSRTNAPEPEYIAEQYLAELVERSLVQVIHRTSYGSVKTCRVHLVLRHFCISEARKDKFFQVGGIINDSSQMHSRRLSLQGTLFHKSSVSSTSLSNNSSVSGTRSLLCFGKEEVSDVKKDQWEWLFKSFKLARVLDLGQMNVTSLPSGLKKLIHLRYLSIHSHNLETIPDSLCNLWNLETLDLRGSPIKSFSAELWQLKHLRNLLLLGPVVLPESETMPNLQTLSTVALDPRTASLLENGRFPELKKLGLHYEKRDDTMCECDPRVLLQSCLHRLSYLRKLKLIGTTEIPQNAANVCVFPSTITKITLTKFGFFNSSAMNTLGKLPNLLVLKLSSQKSDASFDLHCAAGGFSKLQVFVMVEIMVKSWRVVKGSMPSVQRVVVRNCEYLTELPEEIWSLTALCQVNVSCPSRKLAKTLQNLEVKNKRKLVVYPRSTN</sequence>
<dbReference type="Gramene" id="XM_028355981.1">
    <property type="protein sequence ID" value="XP_028211782.1"/>
    <property type="gene ID" value="LOC114394409"/>
</dbReference>
<dbReference type="InterPro" id="IPR038005">
    <property type="entry name" value="RX-like_CC"/>
</dbReference>
<evidence type="ECO:0000259" key="5">
    <source>
        <dbReference type="Pfam" id="PF18052"/>
    </source>
</evidence>
<evidence type="ECO:0000256" key="2">
    <source>
        <dbReference type="ARBA" id="ARBA00022741"/>
    </source>
</evidence>
<keyword evidence="2" id="KW-0547">Nucleotide-binding</keyword>
<dbReference type="PANTHER" id="PTHR23155:SF1193">
    <property type="entry name" value="DISEASE RESISTANCE PROTEIN RPP13-RELATED"/>
    <property type="match status" value="1"/>
</dbReference>
<dbReference type="SUPFAM" id="SSF52058">
    <property type="entry name" value="L domain-like"/>
    <property type="match status" value="1"/>
</dbReference>
<dbReference type="FunFam" id="3.40.50.300:FF:001091">
    <property type="entry name" value="Probable disease resistance protein At1g61300"/>
    <property type="match status" value="1"/>
</dbReference>
<dbReference type="Pfam" id="PF00931">
    <property type="entry name" value="NB-ARC"/>
    <property type="match status" value="1"/>
</dbReference>
<dbReference type="InterPro" id="IPR044974">
    <property type="entry name" value="Disease_R_plants"/>
</dbReference>
<proteinExistence type="predicted"/>
<evidence type="ECO:0000256" key="3">
    <source>
        <dbReference type="ARBA" id="ARBA00022821"/>
    </source>
</evidence>
<dbReference type="InterPro" id="IPR032675">
    <property type="entry name" value="LRR_dom_sf"/>
</dbReference>
<evidence type="ECO:0000259" key="7">
    <source>
        <dbReference type="Pfam" id="PF23598"/>
    </source>
</evidence>
<comment type="caution">
    <text evidence="8">The sequence shown here is derived from an EMBL/GenBank/DDBJ whole genome shotgun (WGS) entry which is preliminary data.</text>
</comment>
<dbReference type="Pfam" id="PF18052">
    <property type="entry name" value="Rx_N"/>
    <property type="match status" value="1"/>
</dbReference>
<dbReference type="InterPro" id="IPR058922">
    <property type="entry name" value="WHD_DRP"/>
</dbReference>
<feature type="domain" description="Disease resistance N-terminal" evidence="5">
    <location>
        <begin position="5"/>
        <end position="91"/>
    </location>
</feature>
<keyword evidence="1" id="KW-0677">Repeat</keyword>
<dbReference type="Pfam" id="PF23598">
    <property type="entry name" value="LRR_14"/>
    <property type="match status" value="1"/>
</dbReference>
<protein>
    <submittedName>
        <fullName evidence="8">Disease resistance protein RPP13</fullName>
    </submittedName>
</protein>
<dbReference type="InterPro" id="IPR036388">
    <property type="entry name" value="WH-like_DNA-bd_sf"/>
</dbReference>
<evidence type="ECO:0000313" key="8">
    <source>
        <dbReference type="EMBL" id="RZB54145.1"/>
    </source>
</evidence>
<dbReference type="PRINTS" id="PR00364">
    <property type="entry name" value="DISEASERSIST"/>
</dbReference>
<dbReference type="InterPro" id="IPR042197">
    <property type="entry name" value="Apaf_helical"/>
</dbReference>
<dbReference type="SUPFAM" id="SSF52540">
    <property type="entry name" value="P-loop containing nucleoside triphosphate hydrolases"/>
    <property type="match status" value="1"/>
</dbReference>
<gene>
    <name evidence="8" type="ORF">D0Y65_049868</name>
</gene>
<dbReference type="Gene3D" id="1.10.10.10">
    <property type="entry name" value="Winged helix-like DNA-binding domain superfamily/Winged helix DNA-binding domain"/>
    <property type="match status" value="1"/>
</dbReference>
<dbReference type="InterPro" id="IPR055414">
    <property type="entry name" value="LRR_R13L4/SHOC2-like"/>
</dbReference>
<dbReference type="Gene3D" id="1.20.5.4130">
    <property type="match status" value="1"/>
</dbReference>
<organism evidence="8 9">
    <name type="scientific">Glycine soja</name>
    <name type="common">Wild soybean</name>
    <dbReference type="NCBI Taxonomy" id="3848"/>
    <lineage>
        <taxon>Eukaryota</taxon>
        <taxon>Viridiplantae</taxon>
        <taxon>Streptophyta</taxon>
        <taxon>Embryophyta</taxon>
        <taxon>Tracheophyta</taxon>
        <taxon>Spermatophyta</taxon>
        <taxon>Magnoliopsida</taxon>
        <taxon>eudicotyledons</taxon>
        <taxon>Gunneridae</taxon>
        <taxon>Pentapetalae</taxon>
        <taxon>rosids</taxon>
        <taxon>fabids</taxon>
        <taxon>Fabales</taxon>
        <taxon>Fabaceae</taxon>
        <taxon>Papilionoideae</taxon>
        <taxon>50 kb inversion clade</taxon>
        <taxon>NPAAA clade</taxon>
        <taxon>indigoferoid/millettioid clade</taxon>
        <taxon>Phaseoleae</taxon>
        <taxon>Glycine</taxon>
        <taxon>Glycine subgen. Soja</taxon>
    </lineage>
</organism>
<evidence type="ECO:0000256" key="1">
    <source>
        <dbReference type="ARBA" id="ARBA00022737"/>
    </source>
</evidence>
<accession>A0A445FYX6</accession>
<dbReference type="Proteomes" id="UP000289340">
    <property type="component" value="Chromosome 18"/>
</dbReference>
<evidence type="ECO:0000259" key="6">
    <source>
        <dbReference type="Pfam" id="PF23559"/>
    </source>
</evidence>
<dbReference type="Pfam" id="PF23559">
    <property type="entry name" value="WHD_DRP"/>
    <property type="match status" value="1"/>
</dbReference>
<feature type="domain" description="NB-ARC" evidence="4">
    <location>
        <begin position="174"/>
        <end position="346"/>
    </location>
</feature>
<evidence type="ECO:0000313" key="9">
    <source>
        <dbReference type="Proteomes" id="UP000289340"/>
    </source>
</evidence>
<keyword evidence="3" id="KW-0611">Plant defense</keyword>
<dbReference type="InterPro" id="IPR041118">
    <property type="entry name" value="Rx_N"/>
</dbReference>
<feature type="domain" description="Disease resistance protein winged helix" evidence="6">
    <location>
        <begin position="431"/>
        <end position="507"/>
    </location>
</feature>
<dbReference type="PANTHER" id="PTHR23155">
    <property type="entry name" value="DISEASE RESISTANCE PROTEIN RP"/>
    <property type="match status" value="1"/>
</dbReference>
<dbReference type="Gene3D" id="1.10.8.430">
    <property type="entry name" value="Helical domain of apoptotic protease-activating factors"/>
    <property type="match status" value="1"/>
</dbReference>
<dbReference type="InterPro" id="IPR002182">
    <property type="entry name" value="NB-ARC"/>
</dbReference>
<feature type="domain" description="Disease resistance R13L4/SHOC-2-like LRR" evidence="7">
    <location>
        <begin position="585"/>
        <end position="872"/>
    </location>
</feature>
<reference evidence="8 9" key="1">
    <citation type="submission" date="2018-09" db="EMBL/GenBank/DDBJ databases">
        <title>A high-quality reference genome of wild soybean provides a powerful tool to mine soybean genomes.</title>
        <authorList>
            <person name="Xie M."/>
            <person name="Chung C.Y.L."/>
            <person name="Li M.-W."/>
            <person name="Wong F.-L."/>
            <person name="Chan T.-F."/>
            <person name="Lam H.-M."/>
        </authorList>
    </citation>
    <scope>NUCLEOTIDE SEQUENCE [LARGE SCALE GENOMIC DNA]</scope>
    <source>
        <strain evidence="9">cv. W05</strain>
        <tissue evidence="8">Hypocotyl of etiolated seedlings</tissue>
    </source>
</reference>
<dbReference type="GO" id="GO:0098542">
    <property type="term" value="P:defense response to other organism"/>
    <property type="evidence" value="ECO:0007669"/>
    <property type="project" value="TreeGrafter"/>
</dbReference>
<dbReference type="CDD" id="cd14798">
    <property type="entry name" value="RX-CC_like"/>
    <property type="match status" value="1"/>
</dbReference>
<name>A0A445FYX6_GLYSO</name>